<gene>
    <name evidence="2" type="ORF">AMS66_18290</name>
</gene>
<sequence length="296" mass="33049">MITIIGATGMIGNALLRRLMEGGVPVRAISREPDQLRQQIVDLAFSSVELCIADANDPESMRRALAGASQLFLALSNNPRQVELETSIIQIAAQEGVKHVVKISSPAYEERSPVAVAKWHADIEQALVTSGITYTILRPYAFMQNLLRLAPTITTQDMFFGCIGDSPCNFIDCRDIADIAAEVMTRFKSVNSIYTLTGSETFTYPQIADKLSILLNRPIEFFNLKPEALRTDLIEHGQMPSWLADHVVEIQTMSTVVSEKPTDTVRRLLGREPRSLDAFLEEYRDAFNRGYNHAMK</sequence>
<dbReference type="Gene3D" id="3.40.50.720">
    <property type="entry name" value="NAD(P)-binding Rossmann-like Domain"/>
    <property type="match status" value="1"/>
</dbReference>
<dbReference type="SUPFAM" id="SSF51735">
    <property type="entry name" value="NAD(P)-binding Rossmann-fold domains"/>
    <property type="match status" value="1"/>
</dbReference>
<dbReference type="EMBL" id="LITU01000065">
    <property type="protein sequence ID" value="KOY15181.1"/>
    <property type="molecule type" value="Genomic_DNA"/>
</dbReference>
<dbReference type="PANTHER" id="PTHR43162:SF1">
    <property type="entry name" value="PRESTALK A DIFFERENTIATION PROTEIN A"/>
    <property type="match status" value="1"/>
</dbReference>
<dbReference type="PANTHER" id="PTHR43162">
    <property type="match status" value="1"/>
</dbReference>
<evidence type="ECO:0000259" key="1">
    <source>
        <dbReference type="Pfam" id="PF05368"/>
    </source>
</evidence>
<dbReference type="Pfam" id="PF05368">
    <property type="entry name" value="NmrA"/>
    <property type="match status" value="1"/>
</dbReference>
<organism evidence="2 3">
    <name type="scientific">Paenibacillus xylanivorans</name>
    <dbReference type="NCBI Taxonomy" id="1705561"/>
    <lineage>
        <taxon>Bacteria</taxon>
        <taxon>Bacillati</taxon>
        <taxon>Bacillota</taxon>
        <taxon>Bacilli</taxon>
        <taxon>Bacillales</taxon>
        <taxon>Paenibacillaceae</taxon>
        <taxon>Paenibacillus</taxon>
    </lineage>
</organism>
<dbReference type="InterPro" id="IPR051604">
    <property type="entry name" value="Ergot_Alk_Oxidoreductase"/>
</dbReference>
<accession>A0A0N0C423</accession>
<dbReference type="CDD" id="cd05269">
    <property type="entry name" value="TMR_SDR_a"/>
    <property type="match status" value="1"/>
</dbReference>
<dbReference type="Proteomes" id="UP000037688">
    <property type="component" value="Unassembled WGS sequence"/>
</dbReference>
<evidence type="ECO:0000313" key="3">
    <source>
        <dbReference type="Proteomes" id="UP000037688"/>
    </source>
</evidence>
<name>A0A0N0C423_9BACL</name>
<evidence type="ECO:0000313" key="2">
    <source>
        <dbReference type="EMBL" id="KOY15181.1"/>
    </source>
</evidence>
<dbReference type="PATRIC" id="fig|1705561.3.peg.3771"/>
<dbReference type="Gene3D" id="3.90.25.10">
    <property type="entry name" value="UDP-galactose 4-epimerase, domain 1"/>
    <property type="match status" value="1"/>
</dbReference>
<dbReference type="InterPro" id="IPR008030">
    <property type="entry name" value="NmrA-like"/>
</dbReference>
<reference evidence="2 3" key="1">
    <citation type="submission" date="2015-08" db="EMBL/GenBank/DDBJ databases">
        <title>Draft genome sequence of cellulolytic and xylanolytic Paenibacillus sp. A59, isolated from a decaying forest soil from Patagonia, Argentina.</title>
        <authorList>
            <person name="Ghio S."/>
            <person name="Caceres A.M."/>
            <person name="Talia P."/>
            <person name="Grasso D."/>
            <person name="Campos E."/>
        </authorList>
    </citation>
    <scope>NUCLEOTIDE SEQUENCE [LARGE SCALE GENOMIC DNA]</scope>
    <source>
        <strain evidence="2 3">A59</strain>
    </source>
</reference>
<proteinExistence type="predicted"/>
<dbReference type="InterPro" id="IPR036291">
    <property type="entry name" value="NAD(P)-bd_dom_sf"/>
</dbReference>
<feature type="domain" description="NmrA-like" evidence="1">
    <location>
        <begin position="2"/>
        <end position="259"/>
    </location>
</feature>
<protein>
    <submittedName>
        <fullName evidence="2">Nucleoside-diphosphate sugar epimerase</fullName>
    </submittedName>
</protein>
<comment type="caution">
    <text evidence="2">The sequence shown here is derived from an EMBL/GenBank/DDBJ whole genome shotgun (WGS) entry which is preliminary data.</text>
</comment>
<dbReference type="AlphaFoldDB" id="A0A0N0C423"/>
<keyword evidence="3" id="KW-1185">Reference proteome</keyword>
<dbReference type="OrthoDB" id="339107at2"/>
<dbReference type="RefSeq" id="WP_053782164.1">
    <property type="nucleotide sequence ID" value="NZ_LITU01000065.1"/>
</dbReference>